<dbReference type="PANTHER" id="PTHR48104:SF30">
    <property type="entry name" value="METACASPASE-1"/>
    <property type="match status" value="1"/>
</dbReference>
<dbReference type="Gene3D" id="3.40.50.1460">
    <property type="match status" value="1"/>
</dbReference>
<dbReference type="InterPro" id="IPR011600">
    <property type="entry name" value="Pept_C14_caspase"/>
</dbReference>
<dbReference type="Proteomes" id="UP001175211">
    <property type="component" value="Unassembled WGS sequence"/>
</dbReference>
<evidence type="ECO:0000259" key="3">
    <source>
        <dbReference type="Pfam" id="PF00656"/>
    </source>
</evidence>
<organism evidence="4 5">
    <name type="scientific">Armillaria tabescens</name>
    <name type="common">Ringless honey mushroom</name>
    <name type="synonym">Agaricus tabescens</name>
    <dbReference type="NCBI Taxonomy" id="1929756"/>
    <lineage>
        <taxon>Eukaryota</taxon>
        <taxon>Fungi</taxon>
        <taxon>Dikarya</taxon>
        <taxon>Basidiomycota</taxon>
        <taxon>Agaricomycotina</taxon>
        <taxon>Agaricomycetes</taxon>
        <taxon>Agaricomycetidae</taxon>
        <taxon>Agaricales</taxon>
        <taxon>Marasmiineae</taxon>
        <taxon>Physalacriaceae</taxon>
        <taxon>Desarmillaria</taxon>
    </lineage>
</organism>
<dbReference type="RefSeq" id="XP_060339077.1">
    <property type="nucleotide sequence ID" value="XM_060481206.1"/>
</dbReference>
<dbReference type="InterPro" id="IPR050452">
    <property type="entry name" value="Metacaspase"/>
</dbReference>
<dbReference type="GO" id="GO:0006508">
    <property type="term" value="P:proteolysis"/>
    <property type="evidence" value="ECO:0007669"/>
    <property type="project" value="InterPro"/>
</dbReference>
<dbReference type="Pfam" id="PF00656">
    <property type="entry name" value="Peptidase_C14"/>
    <property type="match status" value="1"/>
</dbReference>
<reference evidence="4" key="1">
    <citation type="submission" date="2023-06" db="EMBL/GenBank/DDBJ databases">
        <authorList>
            <consortium name="Lawrence Berkeley National Laboratory"/>
            <person name="Ahrendt S."/>
            <person name="Sahu N."/>
            <person name="Indic B."/>
            <person name="Wong-Bajracharya J."/>
            <person name="Merenyi Z."/>
            <person name="Ke H.-M."/>
            <person name="Monk M."/>
            <person name="Kocsube S."/>
            <person name="Drula E."/>
            <person name="Lipzen A."/>
            <person name="Balint B."/>
            <person name="Henrissat B."/>
            <person name="Andreopoulos B."/>
            <person name="Martin F.M."/>
            <person name="Harder C.B."/>
            <person name="Rigling D."/>
            <person name="Ford K.L."/>
            <person name="Foster G.D."/>
            <person name="Pangilinan J."/>
            <person name="Papanicolaou A."/>
            <person name="Barry K."/>
            <person name="LaButti K."/>
            <person name="Viragh M."/>
            <person name="Koriabine M."/>
            <person name="Yan M."/>
            <person name="Riley R."/>
            <person name="Champramary S."/>
            <person name="Plett K.L."/>
            <person name="Tsai I.J."/>
            <person name="Slot J."/>
            <person name="Sipos G."/>
            <person name="Plett J."/>
            <person name="Nagy L.G."/>
            <person name="Grigoriev I.V."/>
        </authorList>
    </citation>
    <scope>NUCLEOTIDE SEQUENCE</scope>
    <source>
        <strain evidence="4">CCBAS 213</strain>
    </source>
</reference>
<comment type="caution">
    <text evidence="4">The sequence shown here is derived from an EMBL/GenBank/DDBJ whole genome shotgun (WGS) entry which is preliminary data.</text>
</comment>
<feature type="domain" description="Peptidase C14 caspase" evidence="3">
    <location>
        <begin position="36"/>
        <end position="294"/>
    </location>
</feature>
<feature type="compositionally biased region" description="Basic and acidic residues" evidence="2">
    <location>
        <begin position="19"/>
        <end position="29"/>
    </location>
</feature>
<gene>
    <name evidence="4" type="ORF">EV420DRAFT_20830</name>
</gene>
<dbReference type="PANTHER" id="PTHR48104">
    <property type="entry name" value="METACASPASE-4"/>
    <property type="match status" value="1"/>
</dbReference>
<sequence length="758" mass="83678">MGNANSGNRHHPPSASQPDPDKPVSDKPVSRSYQTFALTIGIDTYRSETFRSESLQGAVNDANKFDEYLRKDRGTPEENIISLRDEKATRSAIIDGFKRLESDERIVSGTAAIIIYYAGHGAIAHKPVEWKDWETPGDEIELLCPSDIGLRDQNDKIIDGIPDRTISQLLLDLSAAKGNNITLILDCCHAAGINRGGGGARGPIDLGVGQLVDVRPRNFRSVHDLSPGCDEDIYRRGSSLSRSLRDSHVLLAACRRGQTASEINGIGLFTDALLRCMRDKPLAGVLTYASLLHHLDIPETQTPQFDGKHIRRHLFDSWESPADSSMILCRRKELQDPDRLVLRLEAGALHGITPGSTFAIHETDVSHPNNELPTAVVTTVEPFCSHLVLHDEAFFTTYQDHPVWYAQLKEASGSNLAIHCNSSDLFNHILAEDSEPKLTVPAIAAERQSEADLCLTMKDNSVFFDRGDKNGTISASMDFPSRFPARPVAVKDIARIRRVIDRYAQFSSHLSRPGSVPISQYGISIKMHELKLDKGSLSPTGDSILPDGEGKPVELVIDSSSRKKYYGFTIHNESELALYAYLFYFDASTLEIEEWYCPIQGNSKQNTAIDTCLQGNSTLTLGFGSGGMQKVEFSVPDGQDVDVCFFKIFVTTKAVDLASISQPSPFNEMIGRGAKRVPPSITDDWASTTIPVVLRRTQTSKSPAVPPSIACSERESTKPAEDYMQGLGKWLIASWQRVERFLQSRVPQPYAVPNEVLL</sequence>
<dbReference type="AlphaFoldDB" id="A0AA39NP63"/>
<evidence type="ECO:0000313" key="5">
    <source>
        <dbReference type="Proteomes" id="UP001175211"/>
    </source>
</evidence>
<accession>A0AA39NP63</accession>
<evidence type="ECO:0000256" key="2">
    <source>
        <dbReference type="SAM" id="MobiDB-lite"/>
    </source>
</evidence>
<dbReference type="GeneID" id="85364754"/>
<evidence type="ECO:0000313" key="4">
    <source>
        <dbReference type="EMBL" id="KAK0469284.1"/>
    </source>
</evidence>
<keyword evidence="5" id="KW-1185">Reference proteome</keyword>
<name>A0AA39NP63_ARMTA</name>
<dbReference type="GO" id="GO:0004197">
    <property type="term" value="F:cysteine-type endopeptidase activity"/>
    <property type="evidence" value="ECO:0007669"/>
    <property type="project" value="InterPro"/>
</dbReference>
<comment type="similarity">
    <text evidence="1">Belongs to the peptidase C14B family.</text>
</comment>
<dbReference type="EMBL" id="JAUEPS010000001">
    <property type="protein sequence ID" value="KAK0469284.1"/>
    <property type="molecule type" value="Genomic_DNA"/>
</dbReference>
<dbReference type="GO" id="GO:0005737">
    <property type="term" value="C:cytoplasm"/>
    <property type="evidence" value="ECO:0007669"/>
    <property type="project" value="TreeGrafter"/>
</dbReference>
<protein>
    <submittedName>
        <fullName evidence="4">Caspase domain-containing protein</fullName>
    </submittedName>
</protein>
<proteinExistence type="inferred from homology"/>
<feature type="region of interest" description="Disordered" evidence="2">
    <location>
        <begin position="1"/>
        <end position="30"/>
    </location>
</feature>
<evidence type="ECO:0000256" key="1">
    <source>
        <dbReference type="ARBA" id="ARBA00009005"/>
    </source>
</evidence>